<dbReference type="InterPro" id="IPR018095">
    <property type="entry name" value="Thymidylate_kin_CS"/>
</dbReference>
<evidence type="ECO:0000256" key="11">
    <source>
        <dbReference type="HAMAP-Rule" id="MF_00165"/>
    </source>
</evidence>
<keyword evidence="13" id="KW-0812">Transmembrane</keyword>
<dbReference type="GO" id="GO:0006227">
    <property type="term" value="P:dUDP biosynthetic process"/>
    <property type="evidence" value="ECO:0007669"/>
    <property type="project" value="TreeGrafter"/>
</dbReference>
<keyword evidence="4 11" id="KW-0808">Transferase</keyword>
<feature type="region of interest" description="Disordered" evidence="12">
    <location>
        <begin position="579"/>
        <end position="602"/>
    </location>
</feature>
<evidence type="ECO:0000256" key="7">
    <source>
        <dbReference type="ARBA" id="ARBA00022777"/>
    </source>
</evidence>
<dbReference type="EC" id="2.7.4.9" evidence="2 11"/>
<name>A0A1F5VGL7_9BACT</name>
<dbReference type="GO" id="GO:0005829">
    <property type="term" value="C:cytosol"/>
    <property type="evidence" value="ECO:0007669"/>
    <property type="project" value="TreeGrafter"/>
</dbReference>
<comment type="caution">
    <text evidence="16">The sequence shown here is derived from an EMBL/GenBank/DDBJ whole genome shotgun (WGS) entry which is preliminary data.</text>
</comment>
<dbReference type="InterPro" id="IPR018094">
    <property type="entry name" value="Thymidylate_kinase"/>
</dbReference>
<feature type="domain" description="Thymidylate kinase-like" evidence="14">
    <location>
        <begin position="623"/>
        <end position="814"/>
    </location>
</feature>
<reference evidence="16 17" key="1">
    <citation type="journal article" date="2016" name="Nat. Commun.">
        <title>Thousands of microbial genomes shed light on interconnected biogeochemical processes in an aquifer system.</title>
        <authorList>
            <person name="Anantharaman K."/>
            <person name="Brown C.T."/>
            <person name="Hug L.A."/>
            <person name="Sharon I."/>
            <person name="Castelle C.J."/>
            <person name="Probst A.J."/>
            <person name="Thomas B.C."/>
            <person name="Singh A."/>
            <person name="Wilkins M.J."/>
            <person name="Karaoz U."/>
            <person name="Brodie E.L."/>
            <person name="Williams K.H."/>
            <person name="Hubbard S.S."/>
            <person name="Banfield J.F."/>
        </authorList>
    </citation>
    <scope>NUCLEOTIDE SEQUENCE [LARGE SCALE GENOMIC DNA]</scope>
</reference>
<evidence type="ECO:0000313" key="17">
    <source>
        <dbReference type="Proteomes" id="UP000178943"/>
    </source>
</evidence>
<dbReference type="GO" id="GO:0006235">
    <property type="term" value="P:dTTP biosynthetic process"/>
    <property type="evidence" value="ECO:0007669"/>
    <property type="project" value="UniProtKB-UniRule"/>
</dbReference>
<dbReference type="NCBIfam" id="TIGR00041">
    <property type="entry name" value="DTMP_kinase"/>
    <property type="match status" value="1"/>
</dbReference>
<dbReference type="PANTHER" id="PTHR10344">
    <property type="entry name" value="THYMIDYLATE KINASE"/>
    <property type="match status" value="1"/>
</dbReference>
<dbReference type="SUPFAM" id="SSF52025">
    <property type="entry name" value="PA domain"/>
    <property type="match status" value="1"/>
</dbReference>
<dbReference type="Gene3D" id="3.40.50.300">
    <property type="entry name" value="P-loop containing nucleotide triphosphate hydrolases"/>
    <property type="match status" value="1"/>
</dbReference>
<protein>
    <recommendedName>
        <fullName evidence="3 11">Thymidylate kinase</fullName>
        <ecNumber evidence="2 11">2.7.4.9</ecNumber>
    </recommendedName>
    <alternativeName>
        <fullName evidence="11">dTMP kinase</fullName>
    </alternativeName>
</protein>
<dbReference type="Gene3D" id="3.40.630.10">
    <property type="entry name" value="Zn peptidases"/>
    <property type="match status" value="1"/>
</dbReference>
<keyword evidence="13" id="KW-1133">Transmembrane helix</keyword>
<dbReference type="STRING" id="1817863.A2Y62_17270"/>
<dbReference type="InterPro" id="IPR007484">
    <property type="entry name" value="Peptidase_M28"/>
</dbReference>
<feature type="binding site" evidence="11">
    <location>
        <begin position="625"/>
        <end position="632"/>
    </location>
    <ligand>
        <name>ATP</name>
        <dbReference type="ChEBI" id="CHEBI:30616"/>
    </ligand>
</feature>
<comment type="catalytic activity">
    <reaction evidence="9 11">
        <text>dTMP + ATP = dTDP + ADP</text>
        <dbReference type="Rhea" id="RHEA:13517"/>
        <dbReference type="ChEBI" id="CHEBI:30616"/>
        <dbReference type="ChEBI" id="CHEBI:58369"/>
        <dbReference type="ChEBI" id="CHEBI:63528"/>
        <dbReference type="ChEBI" id="CHEBI:456216"/>
        <dbReference type="EC" id="2.7.4.9"/>
    </reaction>
</comment>
<feature type="domain" description="Peptidase M28" evidence="15">
    <location>
        <begin position="336"/>
        <end position="552"/>
    </location>
</feature>
<proteinExistence type="inferred from homology"/>
<dbReference type="InterPro" id="IPR046450">
    <property type="entry name" value="PA_dom_sf"/>
</dbReference>
<evidence type="ECO:0000256" key="2">
    <source>
        <dbReference type="ARBA" id="ARBA00012980"/>
    </source>
</evidence>
<keyword evidence="8 11" id="KW-0067">ATP-binding</keyword>
<evidence type="ECO:0000256" key="10">
    <source>
        <dbReference type="ARBA" id="ARBA00057735"/>
    </source>
</evidence>
<evidence type="ECO:0000256" key="8">
    <source>
        <dbReference type="ARBA" id="ARBA00022840"/>
    </source>
</evidence>
<evidence type="ECO:0000256" key="1">
    <source>
        <dbReference type="ARBA" id="ARBA00009776"/>
    </source>
</evidence>
<dbReference type="Proteomes" id="UP000178943">
    <property type="component" value="Unassembled WGS sequence"/>
</dbReference>
<evidence type="ECO:0000256" key="9">
    <source>
        <dbReference type="ARBA" id="ARBA00048743"/>
    </source>
</evidence>
<gene>
    <name evidence="11" type="primary">tmk</name>
    <name evidence="16" type="ORF">A2Y62_17270</name>
</gene>
<dbReference type="GO" id="GO:0006233">
    <property type="term" value="P:dTDP biosynthetic process"/>
    <property type="evidence" value="ECO:0007669"/>
    <property type="project" value="InterPro"/>
</dbReference>
<evidence type="ECO:0000259" key="14">
    <source>
        <dbReference type="Pfam" id="PF02223"/>
    </source>
</evidence>
<evidence type="ECO:0000313" key="16">
    <source>
        <dbReference type="EMBL" id="OGF62398.1"/>
    </source>
</evidence>
<keyword evidence="7 11" id="KW-0418">Kinase</keyword>
<dbReference type="Pfam" id="PF04389">
    <property type="entry name" value="Peptidase_M28"/>
    <property type="match status" value="1"/>
</dbReference>
<dbReference type="PROSITE" id="PS01331">
    <property type="entry name" value="THYMIDYLATE_KINASE"/>
    <property type="match status" value="1"/>
</dbReference>
<dbReference type="FunFam" id="3.40.50.300:FF:000225">
    <property type="entry name" value="Thymidylate kinase"/>
    <property type="match status" value="1"/>
</dbReference>
<evidence type="ECO:0000256" key="3">
    <source>
        <dbReference type="ARBA" id="ARBA00017144"/>
    </source>
</evidence>
<dbReference type="SUPFAM" id="SSF52540">
    <property type="entry name" value="P-loop containing nucleoside triphosphate hydrolases"/>
    <property type="match status" value="1"/>
</dbReference>
<keyword evidence="5 11" id="KW-0545">Nucleotide biosynthesis</keyword>
<evidence type="ECO:0000259" key="15">
    <source>
        <dbReference type="Pfam" id="PF04389"/>
    </source>
</evidence>
<comment type="similarity">
    <text evidence="1 11">Belongs to the thymidylate kinase family.</text>
</comment>
<dbReference type="HAMAP" id="MF_00165">
    <property type="entry name" value="Thymidylate_kinase"/>
    <property type="match status" value="1"/>
</dbReference>
<dbReference type="SUPFAM" id="SSF53187">
    <property type="entry name" value="Zn-dependent exopeptidases"/>
    <property type="match status" value="1"/>
</dbReference>
<evidence type="ECO:0000256" key="6">
    <source>
        <dbReference type="ARBA" id="ARBA00022741"/>
    </source>
</evidence>
<organism evidence="16 17">
    <name type="scientific">Candidatus Fischerbacteria bacterium RBG_13_37_8</name>
    <dbReference type="NCBI Taxonomy" id="1817863"/>
    <lineage>
        <taxon>Bacteria</taxon>
        <taxon>Candidatus Fischeribacteriota</taxon>
    </lineage>
</organism>
<sequence>MVCLWIAEEKTGVNFNRMRKTKLYKSDLLHDDAMIVFISPLAVSCFVVIIMLIMNITFIQSQDLSPERMEALSMISHNAIDGHLKFLSSDLLEGRGTGQRGGKLAAEYIASQYKVFGLKEIDELGGYFQNVPLTGITAGENSTFKIGDMQLLYLQDYVMNNQYPESEKVIDADMVFVGYGIVASEYGWNDYKGKNVDGKIVLIKVNEPQSEDEDFFEGKALTYYGRWTYKCEEAVKWGASGVILIHTEESAGYNWEVVRNSWGREQFYLPIIEGEKRLHMFSWITEEKAIQLFEDSGMDYNVAAGDAESKDFIPVQLPLRVTAEIYSAVRNVSTANVIGYIPGKDKNHVFEPVIFTSHYDHLGIGASEEGDTIYNGAVDNASGVSVLLELARIFSLSRESFKRPLVFIAMAAEEDGLRGSEYYVKNPLFPPSRTAANINIDAVSVWGPAEEITFLGADKSGLIPVAKKIAQILNIRIAPDAHPDKGTFFRSDHFNFVKMGIPCMYIKQGRKISGKSKEWCEQKAKEYSKHNYHRPSDEYHIEWNLDGAVQVVKIAYLAGIFIAEMPELPARIRYTSTKSIPPIPSPQSPVPSPQSPIPSPQSPIPSPQFIIGVKMSKGFLIALEGIEGCGKSTQIKKLAPLLETKNLNVIVTYQPGATRIGSAIRNILLSIENKNIDYHTELFLYLADRAQHLHEIIYPNYQAGNIILCDRYYYSTVVYQGFARNIKREAIDYIHNLLPLYIKADITFILDISVEESLRRTAQRMKKHNEEAMGRFEQEHYAFHATIKEAYLRISRENPDSIHIIDGMQDEDSITEAMMEHLERVDL</sequence>
<evidence type="ECO:0000256" key="13">
    <source>
        <dbReference type="SAM" id="Phobius"/>
    </source>
</evidence>
<dbReference type="Gene3D" id="3.50.30.30">
    <property type="match status" value="1"/>
</dbReference>
<dbReference type="AlphaFoldDB" id="A0A1F5VGL7"/>
<dbReference type="EMBL" id="MFGW01000180">
    <property type="protein sequence ID" value="OGF62398.1"/>
    <property type="molecule type" value="Genomic_DNA"/>
</dbReference>
<dbReference type="GO" id="GO:0004798">
    <property type="term" value="F:dTMP kinase activity"/>
    <property type="evidence" value="ECO:0007669"/>
    <property type="project" value="UniProtKB-UniRule"/>
</dbReference>
<dbReference type="CDD" id="cd01672">
    <property type="entry name" value="TMPK"/>
    <property type="match status" value="1"/>
</dbReference>
<accession>A0A1F5VGL7</accession>
<keyword evidence="13" id="KW-0472">Membrane</keyword>
<evidence type="ECO:0000256" key="12">
    <source>
        <dbReference type="SAM" id="MobiDB-lite"/>
    </source>
</evidence>
<dbReference type="InterPro" id="IPR039430">
    <property type="entry name" value="Thymidylate_kin-like_dom"/>
</dbReference>
<dbReference type="PANTHER" id="PTHR10344:SF4">
    <property type="entry name" value="UMP-CMP KINASE 2, MITOCHONDRIAL"/>
    <property type="match status" value="1"/>
</dbReference>
<dbReference type="GO" id="GO:0005524">
    <property type="term" value="F:ATP binding"/>
    <property type="evidence" value="ECO:0007669"/>
    <property type="project" value="UniProtKB-UniRule"/>
</dbReference>
<comment type="function">
    <text evidence="10 11">Phosphorylation of dTMP to form dTDP in both de novo and salvage pathways of dTTP synthesis.</text>
</comment>
<evidence type="ECO:0000256" key="4">
    <source>
        <dbReference type="ARBA" id="ARBA00022679"/>
    </source>
</evidence>
<dbReference type="InterPro" id="IPR027417">
    <property type="entry name" value="P-loop_NTPase"/>
</dbReference>
<dbReference type="Pfam" id="PF02223">
    <property type="entry name" value="Thymidylate_kin"/>
    <property type="match status" value="1"/>
</dbReference>
<evidence type="ECO:0000256" key="5">
    <source>
        <dbReference type="ARBA" id="ARBA00022727"/>
    </source>
</evidence>
<feature type="transmembrane region" description="Helical" evidence="13">
    <location>
        <begin position="33"/>
        <end position="59"/>
    </location>
</feature>
<keyword evidence="6 11" id="KW-0547">Nucleotide-binding</keyword>
<feature type="compositionally biased region" description="Pro residues" evidence="12">
    <location>
        <begin position="581"/>
        <end position="602"/>
    </location>
</feature>